<gene>
    <name evidence="2" type="primary">PLESTM_012639</name>
    <name evidence="2" type="ORF">PLESTB_000594300</name>
</gene>
<dbReference type="InterPro" id="IPR036770">
    <property type="entry name" value="Ankyrin_rpt-contain_sf"/>
</dbReference>
<protein>
    <recommendedName>
        <fullName evidence="4">Ankyrin repeat domain-containing protein</fullName>
    </recommendedName>
</protein>
<name>A0A9W6F1I5_9CHLO</name>
<accession>A0A9W6F1I5</accession>
<evidence type="ECO:0008006" key="4">
    <source>
        <dbReference type="Google" id="ProtNLM"/>
    </source>
</evidence>
<dbReference type="EMBL" id="BRXU01000005">
    <property type="protein sequence ID" value="GLC52201.1"/>
    <property type="molecule type" value="Genomic_DNA"/>
</dbReference>
<dbReference type="SUPFAM" id="SSF48403">
    <property type="entry name" value="Ankyrin repeat"/>
    <property type="match status" value="1"/>
</dbReference>
<dbReference type="GO" id="GO:0030149">
    <property type="term" value="P:sphingolipid catabolic process"/>
    <property type="evidence" value="ECO:0007669"/>
    <property type="project" value="TreeGrafter"/>
</dbReference>
<keyword evidence="3" id="KW-1185">Reference proteome</keyword>
<dbReference type="GO" id="GO:0071944">
    <property type="term" value="C:cell periphery"/>
    <property type="evidence" value="ECO:0007669"/>
    <property type="project" value="TreeGrafter"/>
</dbReference>
<sequence length="528" mass="56568">MKDMACIWLPGIVACVARFLSPNEIACSLRLIDKATSQQFAGFKSVSLSRPSPVHAFKRRWGAPEAFRALTLEQRLKLLNLTAASGSVANLEVALGGVGLLLAIRSEPLEAAAIAAQLEACMLLRERGCPWGSSLASAAKAGHRHVCEWMLASGCPLTADAVYDTAHGGHEGLMLWLRGISHVDNDINIVAEELFYAAAHGLGLAALQRLHQQLLSEQQQQQPGGGEAQQHPALDQGQALAAAAGSPTPDWQAKVAWLEAQQYPPTHQVCVEAAGRGPGGDAVGRLQWLHGRGYPMVEAAVNIAASKGDSASLQFLLEQAGVQPGNFAWLLAASDGHLAILQYLHGRGVAIYAVEVVRSAASGGHLHVVAWAVETLGVTPDNAGGLLDEAAESGSIELMAWLRDRGWAWASLTVRKAAECGCEEAMEWLVERGCPLPMNGVPYLEAASQCDVAMVRCLQRLGCPWGPNLLGRCVQNLVDVHMLQCLVELGCPVDWELTLKSAERSRPGEYRTAVRAWIEQEQQRRSGG</sequence>
<organism evidence="2 3">
    <name type="scientific">Pleodorina starrii</name>
    <dbReference type="NCBI Taxonomy" id="330485"/>
    <lineage>
        <taxon>Eukaryota</taxon>
        <taxon>Viridiplantae</taxon>
        <taxon>Chlorophyta</taxon>
        <taxon>core chlorophytes</taxon>
        <taxon>Chlorophyceae</taxon>
        <taxon>CS clade</taxon>
        <taxon>Chlamydomonadales</taxon>
        <taxon>Volvocaceae</taxon>
        <taxon>Pleodorina</taxon>
    </lineage>
</organism>
<evidence type="ECO:0000313" key="2">
    <source>
        <dbReference type="EMBL" id="GLC52201.1"/>
    </source>
</evidence>
<dbReference type="GO" id="GO:0004620">
    <property type="term" value="F:phospholipase activity"/>
    <property type="evidence" value="ECO:0007669"/>
    <property type="project" value="TreeGrafter"/>
</dbReference>
<evidence type="ECO:0000313" key="3">
    <source>
        <dbReference type="Proteomes" id="UP001165080"/>
    </source>
</evidence>
<evidence type="ECO:0000256" key="1">
    <source>
        <dbReference type="SAM" id="MobiDB-lite"/>
    </source>
</evidence>
<dbReference type="PROSITE" id="PS51257">
    <property type="entry name" value="PROKAR_LIPOPROTEIN"/>
    <property type="match status" value="1"/>
</dbReference>
<reference evidence="2 3" key="1">
    <citation type="journal article" date="2023" name="Commun. Biol.">
        <title>Reorganization of the ancestral sex-determining regions during the evolution of trioecy in Pleodorina starrii.</title>
        <authorList>
            <person name="Takahashi K."/>
            <person name="Suzuki S."/>
            <person name="Kawai-Toyooka H."/>
            <person name="Yamamoto K."/>
            <person name="Hamaji T."/>
            <person name="Ootsuki R."/>
            <person name="Yamaguchi H."/>
            <person name="Kawachi M."/>
            <person name="Higashiyama T."/>
            <person name="Nozaki H."/>
        </authorList>
    </citation>
    <scope>NUCLEOTIDE SEQUENCE [LARGE SCALE GENOMIC DNA]</scope>
    <source>
        <strain evidence="2 3">NIES-4479</strain>
    </source>
</reference>
<feature type="region of interest" description="Disordered" evidence="1">
    <location>
        <begin position="216"/>
        <end position="245"/>
    </location>
</feature>
<dbReference type="Gene3D" id="1.25.40.20">
    <property type="entry name" value="Ankyrin repeat-containing domain"/>
    <property type="match status" value="1"/>
</dbReference>
<dbReference type="Proteomes" id="UP001165080">
    <property type="component" value="Unassembled WGS sequence"/>
</dbReference>
<proteinExistence type="predicted"/>
<dbReference type="PANTHER" id="PTHR12393">
    <property type="entry name" value="SPHINGOMYELIN PHOSPHODIESTERASE RELATED"/>
    <property type="match status" value="1"/>
</dbReference>
<dbReference type="GO" id="GO:0005783">
    <property type="term" value="C:endoplasmic reticulum"/>
    <property type="evidence" value="ECO:0007669"/>
    <property type="project" value="TreeGrafter"/>
</dbReference>
<dbReference type="PANTHER" id="PTHR12393:SF6">
    <property type="entry name" value="SPHINGOMYELIN PHOSPHODIESTERASE 2"/>
    <property type="match status" value="1"/>
</dbReference>
<dbReference type="AlphaFoldDB" id="A0A9W6F1I5"/>
<comment type="caution">
    <text evidence="2">The sequence shown here is derived from an EMBL/GenBank/DDBJ whole genome shotgun (WGS) entry which is preliminary data.</text>
</comment>
<dbReference type="GO" id="GO:0016020">
    <property type="term" value="C:membrane"/>
    <property type="evidence" value="ECO:0007669"/>
    <property type="project" value="TreeGrafter"/>
</dbReference>
<dbReference type="GO" id="GO:0046513">
    <property type="term" value="P:ceramide biosynthetic process"/>
    <property type="evidence" value="ECO:0007669"/>
    <property type="project" value="TreeGrafter"/>
</dbReference>